<dbReference type="EMBL" id="CADCVC010000074">
    <property type="protein sequence ID" value="CAA9435506.1"/>
    <property type="molecule type" value="Genomic_DNA"/>
</dbReference>
<organism evidence="1">
    <name type="scientific">uncultured Rubrobacteraceae bacterium</name>
    <dbReference type="NCBI Taxonomy" id="349277"/>
    <lineage>
        <taxon>Bacteria</taxon>
        <taxon>Bacillati</taxon>
        <taxon>Actinomycetota</taxon>
        <taxon>Rubrobacteria</taxon>
        <taxon>Rubrobacterales</taxon>
        <taxon>Rubrobacteraceae</taxon>
        <taxon>environmental samples</taxon>
    </lineage>
</organism>
<evidence type="ECO:0008006" key="2">
    <source>
        <dbReference type="Google" id="ProtNLM"/>
    </source>
</evidence>
<dbReference type="SUPFAM" id="SSF54909">
    <property type="entry name" value="Dimeric alpha+beta barrel"/>
    <property type="match status" value="1"/>
</dbReference>
<gene>
    <name evidence="1" type="ORF">AVDCRST_MAG80-886</name>
</gene>
<dbReference type="InterPro" id="IPR011008">
    <property type="entry name" value="Dimeric_a/b-barrel"/>
</dbReference>
<accession>A0A6J4Q5N6</accession>
<name>A0A6J4Q5N6_9ACTN</name>
<reference evidence="1" key="1">
    <citation type="submission" date="2020-02" db="EMBL/GenBank/DDBJ databases">
        <authorList>
            <person name="Meier V. D."/>
        </authorList>
    </citation>
    <scope>NUCLEOTIDE SEQUENCE</scope>
    <source>
        <strain evidence="1">AVDCRST_MAG80</strain>
    </source>
</reference>
<protein>
    <recommendedName>
        <fullName evidence="2">DUF3291 domain-containing protein</fullName>
    </recommendedName>
</protein>
<evidence type="ECO:0000313" key="1">
    <source>
        <dbReference type="EMBL" id="CAA9435506.1"/>
    </source>
</evidence>
<proteinExistence type="predicted"/>
<dbReference type="AlphaFoldDB" id="A0A6J4Q5N6"/>
<sequence>MPIRSPWIRYATADEGGEYLAMVSYFRLKGIGAMPKFLWNALRIGRQLGRSEGLVYYSMGARLGSLEFWSTTVWEDERALMRFIRSSPHNEIMEEMRPRVRRSEFVRWGISGSDAPPDRREAEGLLRRRLAAAGDAPAA</sequence>